<feature type="compositionally biased region" description="Low complexity" evidence="1">
    <location>
        <begin position="25"/>
        <end position="35"/>
    </location>
</feature>
<keyword evidence="3" id="KW-1185">Reference proteome</keyword>
<protein>
    <submittedName>
        <fullName evidence="2">Uncharacterized protein</fullName>
    </submittedName>
</protein>
<comment type="caution">
    <text evidence="2">The sequence shown here is derived from an EMBL/GenBank/DDBJ whole genome shotgun (WGS) entry which is preliminary data.</text>
</comment>
<proteinExistence type="predicted"/>
<evidence type="ECO:0000256" key="1">
    <source>
        <dbReference type="SAM" id="MobiDB-lite"/>
    </source>
</evidence>
<organism evidence="2 3">
    <name type="scientific">Trifolium medium</name>
    <dbReference type="NCBI Taxonomy" id="97028"/>
    <lineage>
        <taxon>Eukaryota</taxon>
        <taxon>Viridiplantae</taxon>
        <taxon>Streptophyta</taxon>
        <taxon>Embryophyta</taxon>
        <taxon>Tracheophyta</taxon>
        <taxon>Spermatophyta</taxon>
        <taxon>Magnoliopsida</taxon>
        <taxon>eudicotyledons</taxon>
        <taxon>Gunneridae</taxon>
        <taxon>Pentapetalae</taxon>
        <taxon>rosids</taxon>
        <taxon>fabids</taxon>
        <taxon>Fabales</taxon>
        <taxon>Fabaceae</taxon>
        <taxon>Papilionoideae</taxon>
        <taxon>50 kb inversion clade</taxon>
        <taxon>NPAAA clade</taxon>
        <taxon>Hologalegina</taxon>
        <taxon>IRL clade</taxon>
        <taxon>Trifolieae</taxon>
        <taxon>Trifolium</taxon>
    </lineage>
</organism>
<feature type="non-terminal residue" evidence="2">
    <location>
        <position position="48"/>
    </location>
</feature>
<evidence type="ECO:0000313" key="3">
    <source>
        <dbReference type="Proteomes" id="UP000265520"/>
    </source>
</evidence>
<reference evidence="2 3" key="1">
    <citation type="journal article" date="2018" name="Front. Plant Sci.">
        <title>Red Clover (Trifolium pratense) and Zigzag Clover (T. medium) - A Picture of Genomic Similarities and Differences.</title>
        <authorList>
            <person name="Dluhosova J."/>
            <person name="Istvanek J."/>
            <person name="Nedelnik J."/>
            <person name="Repkova J."/>
        </authorList>
    </citation>
    <scope>NUCLEOTIDE SEQUENCE [LARGE SCALE GENOMIC DNA]</scope>
    <source>
        <strain evidence="3">cv. 10/8</strain>
        <tissue evidence="2">Leaf</tissue>
    </source>
</reference>
<dbReference type="AlphaFoldDB" id="A0A392U179"/>
<feature type="compositionally biased region" description="Polar residues" evidence="1">
    <location>
        <begin position="36"/>
        <end position="48"/>
    </location>
</feature>
<evidence type="ECO:0000313" key="2">
    <source>
        <dbReference type="EMBL" id="MCI67203.1"/>
    </source>
</evidence>
<feature type="compositionally biased region" description="Low complexity" evidence="1">
    <location>
        <begin position="8"/>
        <end position="18"/>
    </location>
</feature>
<accession>A0A392U179</accession>
<name>A0A392U179_9FABA</name>
<feature type="region of interest" description="Disordered" evidence="1">
    <location>
        <begin position="1"/>
        <end position="48"/>
    </location>
</feature>
<dbReference type="EMBL" id="LXQA010711587">
    <property type="protein sequence ID" value="MCI67203.1"/>
    <property type="molecule type" value="Genomic_DNA"/>
</dbReference>
<sequence length="48" mass="5127">MNSSNIYPARAPRALPGASAPPRPASCAPRQQQQQNLFSASTNYKANP</sequence>
<dbReference type="Proteomes" id="UP000265520">
    <property type="component" value="Unassembled WGS sequence"/>
</dbReference>